<gene>
    <name evidence="3" type="ORF">BXY45_11826</name>
</gene>
<evidence type="ECO:0000313" key="4">
    <source>
        <dbReference type="Proteomes" id="UP000245469"/>
    </source>
</evidence>
<evidence type="ECO:0000256" key="2">
    <source>
        <dbReference type="SAM" id="Phobius"/>
    </source>
</evidence>
<name>A0A316A4N2_9ACTN</name>
<feature type="compositionally biased region" description="Low complexity" evidence="1">
    <location>
        <begin position="1"/>
        <end position="13"/>
    </location>
</feature>
<keyword evidence="4" id="KW-1185">Reference proteome</keyword>
<reference evidence="3 4" key="1">
    <citation type="submission" date="2018-03" db="EMBL/GenBank/DDBJ databases">
        <title>Genomic Encyclopedia of Archaeal and Bacterial Type Strains, Phase II (KMG-II): from individual species to whole genera.</title>
        <authorList>
            <person name="Goeker M."/>
        </authorList>
    </citation>
    <scope>NUCLEOTIDE SEQUENCE [LARGE SCALE GENOMIC DNA]</scope>
    <source>
        <strain evidence="3 4">DSM 44889</strain>
    </source>
</reference>
<comment type="caution">
    <text evidence="3">The sequence shown here is derived from an EMBL/GenBank/DDBJ whole genome shotgun (WGS) entry which is preliminary data.</text>
</comment>
<keyword evidence="2" id="KW-0812">Transmembrane</keyword>
<proteinExistence type="predicted"/>
<protein>
    <recommendedName>
        <fullName evidence="5">PrgI family protein</fullName>
    </recommendedName>
</protein>
<organism evidence="3 4">
    <name type="scientific">Quadrisphaera granulorum</name>
    <dbReference type="NCBI Taxonomy" id="317664"/>
    <lineage>
        <taxon>Bacteria</taxon>
        <taxon>Bacillati</taxon>
        <taxon>Actinomycetota</taxon>
        <taxon>Actinomycetes</taxon>
        <taxon>Kineosporiales</taxon>
        <taxon>Kineosporiaceae</taxon>
        <taxon>Quadrisphaera</taxon>
    </lineage>
</organism>
<feature type="region of interest" description="Disordered" evidence="1">
    <location>
        <begin position="1"/>
        <end position="25"/>
    </location>
</feature>
<dbReference type="NCBIfam" id="NF042935">
    <property type="entry name" value="SCO6880_fam"/>
    <property type="match status" value="1"/>
</dbReference>
<evidence type="ECO:0008006" key="5">
    <source>
        <dbReference type="Google" id="ProtNLM"/>
    </source>
</evidence>
<sequence>MSTTTATRPHTTTSVSVSSAQPPRTYGGWRRTHGIGLFGLGAVATAVVLACVVLPLLALSTSVRAGLVVALPCALVAALTVARFDGAPLTDVVLRRGQFAWARMRGYTSLRSGVVVEHPSAWQLPGALATTRLLSVADGRGGQFGLVHDERTGMLTATLRCASSSTWLVDSDAADGWVASWHSWLASRGFDPLVAWVAVTVDTAPEPGSTLARNVASRLHPDAPADVLALVRELVLRSPAAAADVDTRVSITFDPSRAGERLPDLADRTAEVARALTGMEAALGECGVTVLGRASAGELAGTVRTAFDPASRGDVNALLDDALPSSSGVGTCPLLAWGEAGPVAAEDSWGTYRHDSGTSVSWAWHEAPRQQVTANVLTRLLSPGRFPRRVTLLFRPLPAGAAARVLESQVNAAAFRDAYRRSQGRDATARDVADRERAVAAAREEALGAGVVLVSLYVTTTVLDSDDKTTLAAAIADTEARADQSKVRLRRLWGSQALGFATTLPAGLHPAHVAGRVLA</sequence>
<evidence type="ECO:0000313" key="3">
    <source>
        <dbReference type="EMBL" id="PWJ52655.1"/>
    </source>
</evidence>
<keyword evidence="2" id="KW-0472">Membrane</keyword>
<dbReference type="Proteomes" id="UP000245469">
    <property type="component" value="Unassembled WGS sequence"/>
</dbReference>
<dbReference type="AlphaFoldDB" id="A0A316A4N2"/>
<accession>A0A316A4N2</accession>
<dbReference type="OrthoDB" id="4505949at2"/>
<dbReference type="RefSeq" id="WP_109775149.1">
    <property type="nucleotide sequence ID" value="NZ_QGDQ01000018.1"/>
</dbReference>
<evidence type="ECO:0000256" key="1">
    <source>
        <dbReference type="SAM" id="MobiDB-lite"/>
    </source>
</evidence>
<dbReference type="EMBL" id="QGDQ01000018">
    <property type="protein sequence ID" value="PWJ52655.1"/>
    <property type="molecule type" value="Genomic_DNA"/>
</dbReference>
<feature type="transmembrane region" description="Helical" evidence="2">
    <location>
        <begin position="35"/>
        <end position="58"/>
    </location>
</feature>
<keyword evidence="2" id="KW-1133">Transmembrane helix</keyword>
<dbReference type="InterPro" id="IPR049978">
    <property type="entry name" value="SCO6880-like"/>
</dbReference>